<evidence type="ECO:0000256" key="9">
    <source>
        <dbReference type="ARBA" id="ARBA00031501"/>
    </source>
</evidence>
<dbReference type="PANTHER" id="PTHR32438:SF5">
    <property type="entry name" value="4-ALPHA-GLUCANOTRANSFERASE DPE1, CHLOROPLASTIC_AMYLOPLASTIC"/>
    <property type="match status" value="1"/>
</dbReference>
<evidence type="ECO:0000256" key="3">
    <source>
        <dbReference type="ARBA" id="ARBA00012560"/>
    </source>
</evidence>
<evidence type="ECO:0000313" key="11">
    <source>
        <dbReference type="Proteomes" id="UP001481872"/>
    </source>
</evidence>
<evidence type="ECO:0000256" key="5">
    <source>
        <dbReference type="ARBA" id="ARBA00022676"/>
    </source>
</evidence>
<gene>
    <name evidence="10" type="ORF">AAA081_06275</name>
</gene>
<accession>A0ABV1J6T0</accession>
<dbReference type="InterPro" id="IPR017853">
    <property type="entry name" value="GH"/>
</dbReference>
<reference evidence="10 11" key="1">
    <citation type="submission" date="2024-04" db="EMBL/GenBank/DDBJ databases">
        <title>Human intestinal bacterial collection.</title>
        <authorList>
            <person name="Pauvert C."/>
            <person name="Hitch T.C.A."/>
            <person name="Clavel T."/>
        </authorList>
    </citation>
    <scope>NUCLEOTIDE SEQUENCE [LARGE SCALE GENOMIC DNA]</scope>
    <source>
        <strain evidence="10 11">CLA-SR-H026</strain>
    </source>
</reference>
<evidence type="ECO:0000256" key="6">
    <source>
        <dbReference type="ARBA" id="ARBA00022679"/>
    </source>
</evidence>
<comment type="catalytic activity">
    <reaction evidence="1">
        <text>Transfers a segment of a (1-&gt;4)-alpha-D-glucan to a new position in an acceptor, which may be glucose or a (1-&gt;4)-alpha-D-glucan.</text>
        <dbReference type="EC" id="2.4.1.25"/>
    </reaction>
</comment>
<protein>
    <recommendedName>
        <fullName evidence="4">4-alpha-glucanotransferase</fullName>
        <ecNumber evidence="3">2.4.1.25</ecNumber>
    </recommendedName>
    <alternativeName>
        <fullName evidence="8">Amylomaltase</fullName>
    </alternativeName>
    <alternativeName>
        <fullName evidence="9">Disproportionating enzyme</fullName>
    </alternativeName>
</protein>
<dbReference type="RefSeq" id="WP_349054180.1">
    <property type="nucleotide sequence ID" value="NZ_JBBNPS010000016.1"/>
</dbReference>
<keyword evidence="7" id="KW-0119">Carbohydrate metabolism</keyword>
<keyword evidence="6 10" id="KW-0808">Transferase</keyword>
<evidence type="ECO:0000256" key="1">
    <source>
        <dbReference type="ARBA" id="ARBA00000439"/>
    </source>
</evidence>
<dbReference type="EC" id="2.4.1.25" evidence="3"/>
<dbReference type="Gene3D" id="3.20.20.80">
    <property type="entry name" value="Glycosidases"/>
    <property type="match status" value="1"/>
</dbReference>
<comment type="caution">
    <text evidence="10">The sequence shown here is derived from an EMBL/GenBank/DDBJ whole genome shotgun (WGS) entry which is preliminary data.</text>
</comment>
<dbReference type="Pfam" id="PF02446">
    <property type="entry name" value="Glyco_hydro_77"/>
    <property type="match status" value="1"/>
</dbReference>
<sequence length="452" mass="52214">MDAGMLLPIFSLPSPSGRGDFSQAEAYLNFLRAAGFSYWQILPINPVDAYMSPYASPDLSAGDLLLLDVGALEKEGFVSSAIEVPYEKKIAALCSNLNLRKTEDCPCFQDFMEEKGEEAEAAGLFYLAMGRYGHFRHWPAEVKKDFPGFRDAHKGDRAVRIYCALSYLFEKQWKNILNYAEACGIEIVGDLPYYPGIDSVQRWIHPEHFLLDDDLEPRYVSGVPGDDFSDEGQLWNSPVYDWKALAAEDFAYFRKRIDNALSRYHRLRLDHFRGYEKIYHIPRGEKPAAGHWESVPGETLFAPWKEDKRFLIEDLGFLDEDFHRFRDKFPWPGMRVMALEGPSRWGDRPQIYYTGNHDTDPVPLYVKHMDEKTKRLWEEAMGAEVSTENLLNYAVCRREETVFFQHGDFLENPGRINRPGTCRGNWQWMLPPDAMNEDAAKRIELCLKERAK</sequence>
<evidence type="ECO:0000256" key="4">
    <source>
        <dbReference type="ARBA" id="ARBA00020295"/>
    </source>
</evidence>
<evidence type="ECO:0000256" key="8">
    <source>
        <dbReference type="ARBA" id="ARBA00031423"/>
    </source>
</evidence>
<dbReference type="GO" id="GO:0004134">
    <property type="term" value="F:4-alpha-glucanotransferase activity"/>
    <property type="evidence" value="ECO:0007669"/>
    <property type="project" value="UniProtKB-EC"/>
</dbReference>
<dbReference type="PANTHER" id="PTHR32438">
    <property type="entry name" value="4-ALPHA-GLUCANOTRANSFERASE DPE1, CHLOROPLASTIC/AMYLOPLASTIC"/>
    <property type="match status" value="1"/>
</dbReference>
<dbReference type="InterPro" id="IPR003385">
    <property type="entry name" value="Glyco_hydro_77"/>
</dbReference>
<dbReference type="SUPFAM" id="SSF51445">
    <property type="entry name" value="(Trans)glycosidases"/>
    <property type="match status" value="1"/>
</dbReference>
<proteinExistence type="inferred from homology"/>
<evidence type="ECO:0000256" key="7">
    <source>
        <dbReference type="ARBA" id="ARBA00023277"/>
    </source>
</evidence>
<dbReference type="EMBL" id="JBBNPS010000016">
    <property type="protein sequence ID" value="MEQ3353895.1"/>
    <property type="molecule type" value="Genomic_DNA"/>
</dbReference>
<evidence type="ECO:0000256" key="2">
    <source>
        <dbReference type="ARBA" id="ARBA00005684"/>
    </source>
</evidence>
<evidence type="ECO:0000313" key="10">
    <source>
        <dbReference type="EMBL" id="MEQ3353895.1"/>
    </source>
</evidence>
<name>A0ABV1J6T0_9FIRM</name>
<keyword evidence="11" id="KW-1185">Reference proteome</keyword>
<keyword evidence="5 10" id="KW-0328">Glycosyltransferase</keyword>
<dbReference type="Proteomes" id="UP001481872">
    <property type="component" value="Unassembled WGS sequence"/>
</dbReference>
<comment type="similarity">
    <text evidence="2">Belongs to the disproportionating enzyme family.</text>
</comment>
<organism evidence="10 11">
    <name type="scientific">Aedoeadaptatus acetigenes</name>
    <dbReference type="NCBI Taxonomy" id="2981723"/>
    <lineage>
        <taxon>Bacteria</taxon>
        <taxon>Bacillati</taxon>
        <taxon>Bacillota</taxon>
        <taxon>Tissierellia</taxon>
        <taxon>Tissierellales</taxon>
        <taxon>Peptoniphilaceae</taxon>
        <taxon>Aedoeadaptatus</taxon>
    </lineage>
</organism>